<feature type="domain" description="Beta-lactamase-related" evidence="2">
    <location>
        <begin position="4"/>
        <end position="308"/>
    </location>
</feature>
<accession>A0A543B1E1</accession>
<name>A0A543B1E1_9ACTN</name>
<dbReference type="InParanoid" id="A0A543B1E1"/>
<evidence type="ECO:0000313" key="3">
    <source>
        <dbReference type="EMBL" id="TQL78639.1"/>
    </source>
</evidence>
<dbReference type="InterPro" id="IPR050491">
    <property type="entry name" value="AmpC-like"/>
</dbReference>
<dbReference type="PANTHER" id="PTHR46825">
    <property type="entry name" value="D-ALANYL-D-ALANINE-CARBOXYPEPTIDASE/ENDOPEPTIDASE AMPH"/>
    <property type="match status" value="1"/>
</dbReference>
<dbReference type="AlphaFoldDB" id="A0A543B1E1"/>
<evidence type="ECO:0000259" key="2">
    <source>
        <dbReference type="Pfam" id="PF00144"/>
    </source>
</evidence>
<dbReference type="InterPro" id="IPR012338">
    <property type="entry name" value="Beta-lactam/transpept-like"/>
</dbReference>
<protein>
    <submittedName>
        <fullName evidence="3">CubicO group peptidase (Beta-lactamase class C family)</fullName>
    </submittedName>
</protein>
<dbReference type="Proteomes" id="UP000317043">
    <property type="component" value="Unassembled WGS sequence"/>
</dbReference>
<dbReference type="SUPFAM" id="SSF56601">
    <property type="entry name" value="beta-lactamase/transpeptidase-like"/>
    <property type="match status" value="1"/>
</dbReference>
<evidence type="ECO:0000256" key="1">
    <source>
        <dbReference type="SAM" id="MobiDB-lite"/>
    </source>
</evidence>
<organism evidence="3 4">
    <name type="scientific">Stackebrandtia endophytica</name>
    <dbReference type="NCBI Taxonomy" id="1496996"/>
    <lineage>
        <taxon>Bacteria</taxon>
        <taxon>Bacillati</taxon>
        <taxon>Actinomycetota</taxon>
        <taxon>Actinomycetes</taxon>
        <taxon>Glycomycetales</taxon>
        <taxon>Glycomycetaceae</taxon>
        <taxon>Stackebrandtia</taxon>
    </lineage>
</organism>
<evidence type="ECO:0000313" key="4">
    <source>
        <dbReference type="Proteomes" id="UP000317043"/>
    </source>
</evidence>
<dbReference type="InterPro" id="IPR001466">
    <property type="entry name" value="Beta-lactam-related"/>
</dbReference>
<feature type="compositionally biased region" description="Polar residues" evidence="1">
    <location>
        <begin position="102"/>
        <end position="114"/>
    </location>
</feature>
<dbReference type="PANTHER" id="PTHR46825:SF12">
    <property type="entry name" value="PENICILLIN-BINDING PROTEIN 4"/>
    <property type="match status" value="1"/>
</dbReference>
<reference evidence="3 4" key="1">
    <citation type="submission" date="2019-06" db="EMBL/GenBank/DDBJ databases">
        <title>Sequencing the genomes of 1000 actinobacteria strains.</title>
        <authorList>
            <person name="Klenk H.-P."/>
        </authorList>
    </citation>
    <scope>NUCLEOTIDE SEQUENCE [LARGE SCALE GENOMIC DNA]</scope>
    <source>
        <strain evidence="3 4">DSM 45928</strain>
    </source>
</reference>
<dbReference type="RefSeq" id="WP_170183396.1">
    <property type="nucleotide sequence ID" value="NZ_JBHTGS010000003.1"/>
</dbReference>
<feature type="region of interest" description="Disordered" evidence="1">
    <location>
        <begin position="102"/>
        <end position="125"/>
    </location>
</feature>
<dbReference type="Gene3D" id="3.40.710.10">
    <property type="entry name" value="DD-peptidase/beta-lactamase superfamily"/>
    <property type="match status" value="1"/>
</dbReference>
<comment type="caution">
    <text evidence="3">The sequence shown here is derived from an EMBL/GenBank/DDBJ whole genome shotgun (WGS) entry which is preliminary data.</text>
</comment>
<dbReference type="EMBL" id="VFOW01000001">
    <property type="protein sequence ID" value="TQL78639.1"/>
    <property type="molecule type" value="Genomic_DNA"/>
</dbReference>
<sequence>MTAIFDNRDEPDTIPSVSMAVLDASGLTVKAFNCSESTLFQAASISKAVAALTTLRLVADDVIGLDDDVNDHLTSWKLPGVPGQPGRVTIRQLLSHSGALTTPSFPGYPTSQPLPTLPQILDGTGDANTDPVRIDGIPGLGFRYSGGGYVILQQLLEDVTAGPFAALTEELVFTPCEMSTATYAAPGTGQAAIGHVRGQAIHGDWHRHPEQATAGMWCTPTDLINFVTAIREAANGDTALLPQDLAREMLTPQAAPLGLGMFLEADPAMNRFGHTGGNYGYGCFVTAARYGDHAAAVMTNGNEAGRFCRTARDTLMAATDWPHTPPPADEPGGTTIEEWIHRYAGEYVSDTGTSVTVGCPDGPDAWLLQPGVSVDGGPSYAVQVVNLQLAVVKGIPTQVRFEQDEHGSARGLTITQWDNELTATKRIDQPTP</sequence>
<proteinExistence type="predicted"/>
<dbReference type="Pfam" id="PF00144">
    <property type="entry name" value="Beta-lactamase"/>
    <property type="match status" value="1"/>
</dbReference>
<gene>
    <name evidence="3" type="ORF">FB566_4229</name>
</gene>
<keyword evidence="4" id="KW-1185">Reference proteome</keyword>